<dbReference type="EMBL" id="DWYZ01000011">
    <property type="protein sequence ID" value="HJB27257.1"/>
    <property type="molecule type" value="Genomic_DNA"/>
</dbReference>
<feature type="transmembrane region" description="Helical" evidence="9">
    <location>
        <begin position="136"/>
        <end position="154"/>
    </location>
</feature>
<feature type="transmembrane region" description="Helical" evidence="9">
    <location>
        <begin position="59"/>
        <end position="77"/>
    </location>
</feature>
<dbReference type="InterPro" id="IPR011527">
    <property type="entry name" value="ABC1_TM_dom"/>
</dbReference>
<evidence type="ECO:0000256" key="2">
    <source>
        <dbReference type="ARBA" id="ARBA00022448"/>
    </source>
</evidence>
<evidence type="ECO:0000256" key="6">
    <source>
        <dbReference type="ARBA" id="ARBA00022840"/>
    </source>
</evidence>
<dbReference type="AlphaFoldDB" id="A0A9D2LQ39"/>
<keyword evidence="2" id="KW-0813">Transport</keyword>
<dbReference type="PROSITE" id="PS50893">
    <property type="entry name" value="ABC_TRANSPORTER_2"/>
    <property type="match status" value="1"/>
</dbReference>
<evidence type="ECO:0000256" key="3">
    <source>
        <dbReference type="ARBA" id="ARBA00022475"/>
    </source>
</evidence>
<dbReference type="SUPFAM" id="SSF52540">
    <property type="entry name" value="P-loop containing nucleoside triphosphate hydrolases"/>
    <property type="match status" value="1"/>
</dbReference>
<dbReference type="GO" id="GO:0005886">
    <property type="term" value="C:plasma membrane"/>
    <property type="evidence" value="ECO:0007669"/>
    <property type="project" value="UniProtKB-SubCell"/>
</dbReference>
<dbReference type="Gene3D" id="1.20.1560.10">
    <property type="entry name" value="ABC transporter type 1, transmembrane domain"/>
    <property type="match status" value="1"/>
</dbReference>
<dbReference type="SUPFAM" id="SSF90123">
    <property type="entry name" value="ABC transporter transmembrane region"/>
    <property type="match status" value="1"/>
</dbReference>
<accession>A0A9D2LQ39</accession>
<evidence type="ECO:0000259" key="11">
    <source>
        <dbReference type="PROSITE" id="PS50929"/>
    </source>
</evidence>
<evidence type="ECO:0000259" key="10">
    <source>
        <dbReference type="PROSITE" id="PS50893"/>
    </source>
</evidence>
<protein>
    <submittedName>
        <fullName evidence="12">ABC transporter ATP-binding protein/permease</fullName>
    </submittedName>
</protein>
<feature type="transmembrane region" description="Helical" evidence="9">
    <location>
        <begin position="238"/>
        <end position="259"/>
    </location>
</feature>
<proteinExistence type="predicted"/>
<dbReference type="Gene3D" id="3.40.50.300">
    <property type="entry name" value="P-loop containing nucleotide triphosphate hydrolases"/>
    <property type="match status" value="1"/>
</dbReference>
<dbReference type="GO" id="GO:0015421">
    <property type="term" value="F:ABC-type oligopeptide transporter activity"/>
    <property type="evidence" value="ECO:0007669"/>
    <property type="project" value="TreeGrafter"/>
</dbReference>
<keyword evidence="8 9" id="KW-0472">Membrane</keyword>
<dbReference type="FunFam" id="3.40.50.300:FF:000221">
    <property type="entry name" value="Multidrug ABC transporter ATP-binding protein"/>
    <property type="match status" value="1"/>
</dbReference>
<feature type="transmembrane region" description="Helical" evidence="9">
    <location>
        <begin position="18"/>
        <end position="39"/>
    </location>
</feature>
<gene>
    <name evidence="12" type="ORF">IAA06_00470</name>
</gene>
<evidence type="ECO:0000256" key="9">
    <source>
        <dbReference type="SAM" id="Phobius"/>
    </source>
</evidence>
<evidence type="ECO:0000256" key="1">
    <source>
        <dbReference type="ARBA" id="ARBA00004651"/>
    </source>
</evidence>
<dbReference type="InterPro" id="IPR039421">
    <property type="entry name" value="Type_1_exporter"/>
</dbReference>
<feature type="domain" description="ABC transporter" evidence="10">
    <location>
        <begin position="334"/>
        <end position="569"/>
    </location>
</feature>
<dbReference type="Pfam" id="PF00664">
    <property type="entry name" value="ABC_membrane"/>
    <property type="match status" value="1"/>
</dbReference>
<reference evidence="12" key="2">
    <citation type="submission" date="2021-04" db="EMBL/GenBank/DDBJ databases">
        <authorList>
            <person name="Gilroy R."/>
        </authorList>
    </citation>
    <scope>NUCLEOTIDE SEQUENCE</scope>
    <source>
        <strain evidence="12">ChiSjej1B19-5720</strain>
    </source>
</reference>
<dbReference type="InterPro" id="IPR017871">
    <property type="entry name" value="ABC_transporter-like_CS"/>
</dbReference>
<evidence type="ECO:0000313" key="12">
    <source>
        <dbReference type="EMBL" id="HJB27257.1"/>
    </source>
</evidence>
<evidence type="ECO:0000256" key="5">
    <source>
        <dbReference type="ARBA" id="ARBA00022741"/>
    </source>
</evidence>
<feature type="transmembrane region" description="Helical" evidence="9">
    <location>
        <begin position="160"/>
        <end position="177"/>
    </location>
</feature>
<dbReference type="PROSITE" id="PS50929">
    <property type="entry name" value="ABC_TM1F"/>
    <property type="match status" value="1"/>
</dbReference>
<reference evidence="12" key="1">
    <citation type="journal article" date="2021" name="PeerJ">
        <title>Extensive microbial diversity within the chicken gut microbiome revealed by metagenomics and culture.</title>
        <authorList>
            <person name="Gilroy R."/>
            <person name="Ravi A."/>
            <person name="Getino M."/>
            <person name="Pursley I."/>
            <person name="Horton D.L."/>
            <person name="Alikhan N.F."/>
            <person name="Baker D."/>
            <person name="Gharbi K."/>
            <person name="Hall N."/>
            <person name="Watson M."/>
            <person name="Adriaenssens E.M."/>
            <person name="Foster-Nyarko E."/>
            <person name="Jarju S."/>
            <person name="Secka A."/>
            <person name="Antonio M."/>
            <person name="Oren A."/>
            <person name="Chaudhuri R.R."/>
            <person name="La Ragione R."/>
            <person name="Hildebrand F."/>
            <person name="Pallen M.J."/>
        </authorList>
    </citation>
    <scope>NUCLEOTIDE SEQUENCE</scope>
    <source>
        <strain evidence="12">ChiSjej1B19-5720</strain>
    </source>
</reference>
<feature type="transmembrane region" description="Helical" evidence="9">
    <location>
        <begin position="279"/>
        <end position="299"/>
    </location>
</feature>
<feature type="domain" description="ABC transmembrane type-1" evidence="11">
    <location>
        <begin position="19"/>
        <end position="301"/>
    </location>
</feature>
<dbReference type="GO" id="GO:0005524">
    <property type="term" value="F:ATP binding"/>
    <property type="evidence" value="ECO:0007669"/>
    <property type="project" value="UniProtKB-KW"/>
</dbReference>
<evidence type="ECO:0000256" key="8">
    <source>
        <dbReference type="ARBA" id="ARBA00023136"/>
    </source>
</evidence>
<evidence type="ECO:0000256" key="7">
    <source>
        <dbReference type="ARBA" id="ARBA00022989"/>
    </source>
</evidence>
<dbReference type="PANTHER" id="PTHR43394:SF1">
    <property type="entry name" value="ATP-BINDING CASSETTE SUB-FAMILY B MEMBER 10, MITOCHONDRIAL"/>
    <property type="match status" value="1"/>
</dbReference>
<organism evidence="12 13">
    <name type="scientific">Candidatus Blautia faecavium</name>
    <dbReference type="NCBI Taxonomy" id="2838487"/>
    <lineage>
        <taxon>Bacteria</taxon>
        <taxon>Bacillati</taxon>
        <taxon>Bacillota</taxon>
        <taxon>Clostridia</taxon>
        <taxon>Lachnospirales</taxon>
        <taxon>Lachnospiraceae</taxon>
        <taxon>Blautia</taxon>
    </lineage>
</organism>
<dbReference type="InterPro" id="IPR036640">
    <property type="entry name" value="ABC1_TM_sf"/>
</dbReference>
<comment type="caution">
    <text evidence="12">The sequence shown here is derived from an EMBL/GenBank/DDBJ whole genome shotgun (WGS) entry which is preliminary data.</text>
</comment>
<keyword evidence="5" id="KW-0547">Nucleotide-binding</keyword>
<name>A0A9D2LQ39_9FIRM</name>
<evidence type="ECO:0000256" key="4">
    <source>
        <dbReference type="ARBA" id="ARBA00022692"/>
    </source>
</evidence>
<dbReference type="Pfam" id="PF00005">
    <property type="entry name" value="ABC_tran"/>
    <property type="match status" value="1"/>
</dbReference>
<keyword evidence="6 12" id="KW-0067">ATP-binding</keyword>
<dbReference type="CDD" id="cd18548">
    <property type="entry name" value="ABC_6TM_Tm287_like"/>
    <property type="match status" value="1"/>
</dbReference>
<dbReference type="Proteomes" id="UP000823842">
    <property type="component" value="Unassembled WGS sequence"/>
</dbReference>
<keyword evidence="4 9" id="KW-0812">Transmembrane</keyword>
<evidence type="ECO:0000313" key="13">
    <source>
        <dbReference type="Proteomes" id="UP000823842"/>
    </source>
</evidence>
<keyword evidence="7 9" id="KW-1133">Transmembrane helix</keyword>
<sequence length="588" mass="64324">MNDLKKVFAYGKPYKRDFILAAVLIFIESLFEMVIPVLMTDIVDIGVPSHDINYLILQGGKMAICAILSLISGLMYAKFAARAAYGFGAELRLAQYERMQDFAFSNLDHFSTPSLVTRMTTDVTVMQNAVNAGLRPLVRGPVMLVLGVGLAFILNKKLAVVFIITTPILGGILALIVHKVSPLYNRQQTAVDHVNGQVQESLTGIRAIKAFVRGEYKTEEFKEVNLELTDASRTTFKYAVLNLPAFQALLYTTVVLIMWNGGRYILIGSMSVGELTAFLSYVMQVLNSMMMISNVFLMLTRSLASAKRISEILEEKPALESPSHPVSEIQNGEIIFKNVSFKYHKDASKFALSHVNLHIRAGETVGIIGGTGSAKSTLVQLIPRLYDATEGTVLVGGHDVKEYDLSALRDAVGIVLQKNLLFSGTVRENLLWGNARADDAVLWDACKKACADEFLSRMKGGLDADLGQGGVNISGGQKQRLCIARTLLKNPKVLIFDDSTSAVDTATEGKIRSALKSLTEVTKIIIAQRVTSVMTADKIVILEDGQIHAVGTHKELLASDPIYQEIYESQMKSQKEVSAVQEGGVLHG</sequence>
<dbReference type="InterPro" id="IPR003593">
    <property type="entry name" value="AAA+_ATPase"/>
</dbReference>
<dbReference type="PROSITE" id="PS00211">
    <property type="entry name" value="ABC_TRANSPORTER_1"/>
    <property type="match status" value="1"/>
</dbReference>
<comment type="subcellular location">
    <subcellularLocation>
        <location evidence="1">Cell membrane</location>
        <topology evidence="1">Multi-pass membrane protein</topology>
    </subcellularLocation>
</comment>
<keyword evidence="3" id="KW-1003">Cell membrane</keyword>
<dbReference type="PANTHER" id="PTHR43394">
    <property type="entry name" value="ATP-DEPENDENT PERMEASE MDL1, MITOCHONDRIAL"/>
    <property type="match status" value="1"/>
</dbReference>
<dbReference type="GO" id="GO:0016887">
    <property type="term" value="F:ATP hydrolysis activity"/>
    <property type="evidence" value="ECO:0007669"/>
    <property type="project" value="InterPro"/>
</dbReference>
<dbReference type="SMART" id="SM00382">
    <property type="entry name" value="AAA"/>
    <property type="match status" value="1"/>
</dbReference>
<dbReference type="InterPro" id="IPR003439">
    <property type="entry name" value="ABC_transporter-like_ATP-bd"/>
</dbReference>
<dbReference type="InterPro" id="IPR027417">
    <property type="entry name" value="P-loop_NTPase"/>
</dbReference>